<proteinExistence type="inferred from homology"/>
<keyword evidence="3" id="KW-0813">Transport</keyword>
<gene>
    <name evidence="9" type="ORF">SAMN05421770_103463</name>
</gene>
<dbReference type="GO" id="GO:1990281">
    <property type="term" value="C:efflux pump complex"/>
    <property type="evidence" value="ECO:0007669"/>
    <property type="project" value="TreeGrafter"/>
</dbReference>
<reference evidence="9 10" key="1">
    <citation type="submission" date="2017-06" db="EMBL/GenBank/DDBJ databases">
        <authorList>
            <person name="Kim H.J."/>
            <person name="Triplett B.A."/>
        </authorList>
    </citation>
    <scope>NUCLEOTIDE SEQUENCE [LARGE SCALE GENOMIC DNA]</scope>
    <source>
        <strain evidence="9 10">DSM 18704</strain>
    </source>
</reference>
<evidence type="ECO:0000256" key="4">
    <source>
        <dbReference type="ARBA" id="ARBA00022452"/>
    </source>
</evidence>
<keyword evidence="6" id="KW-0472">Membrane</keyword>
<dbReference type="GO" id="GO:0015288">
    <property type="term" value="F:porin activity"/>
    <property type="evidence" value="ECO:0007669"/>
    <property type="project" value="TreeGrafter"/>
</dbReference>
<feature type="region of interest" description="Disordered" evidence="8">
    <location>
        <begin position="58"/>
        <end position="86"/>
    </location>
</feature>
<feature type="compositionally biased region" description="Gly residues" evidence="8">
    <location>
        <begin position="200"/>
        <end position="218"/>
    </location>
</feature>
<keyword evidence="10" id="KW-1185">Reference proteome</keyword>
<evidence type="ECO:0000256" key="8">
    <source>
        <dbReference type="SAM" id="MobiDB-lite"/>
    </source>
</evidence>
<sequence>MRHEPDRVRFEVRRRRNSGAGTVGNKRLESTNVRLNDLKSAASVALLLMSATAPQGFAQQTQVSPTAPSTAAPGDNAGLPPEPKATEPLYLRDTAKDYTHLKGYKFLNLIAPYTSTQVPLPTIQNTPRLATLLRDGTIYLGLTDAITLALENNYDIAIARINLDIADTDILRARAGSSLRGVSTGLVENTLGGTTTTITSGGGPGGTSTSSGGSGTGTSGLVLSTNGGGPAPYNFDPQLTSTVEFERATTQSSSSVSPTATVNTVTANVAYQQGFSSGTLLNVGFNNTRAATTSVLATYTPSITTTLRATATQHLLQGFGTGLNRRFIVEAINDRRITDSSFRQQVIYTVTQVESIYWSLVSAYEDEQAKERALQQSTQLASDNRKQLEIGTLAPLDVVNSDSAVATDRQALITSKSNLEYQQLLMKQAIARDLSESLIANAPVVPTDRIGLDRTPEEDMKVEDLVRLSYVNNPQIEQALLTMKNNEITIRGEKNGLLPTVDAFAFYGTNALGGTVNGSAVNLGTGSANNTASTPTGYGGVLQNLLSANNPDYGAGVNITIPIRNRTAQADQARSQMEYRQTQMRLQQLYTQIRIQVINAQYALTNDRANVEAAQAARDYGAQSLDAEQKKYKLGASTTANVLQQERNLATAENTLISATAAYAKDRSALSQIVSNTLDRYGISLVDAAAGTMTQMPFVPGLTAPKPPAPPKPLSATP</sequence>
<dbReference type="Proteomes" id="UP000198356">
    <property type="component" value="Unassembled WGS sequence"/>
</dbReference>
<dbReference type="PANTHER" id="PTHR30026">
    <property type="entry name" value="OUTER MEMBRANE PROTEIN TOLC"/>
    <property type="match status" value="1"/>
</dbReference>
<dbReference type="InterPro" id="IPR051906">
    <property type="entry name" value="TolC-like"/>
</dbReference>
<protein>
    <submittedName>
        <fullName evidence="9">Outer membrane protein TolC</fullName>
    </submittedName>
</protein>
<dbReference type="SUPFAM" id="SSF56954">
    <property type="entry name" value="Outer membrane efflux proteins (OEP)"/>
    <property type="match status" value="1"/>
</dbReference>
<feature type="compositionally biased region" description="Polar residues" evidence="8">
    <location>
        <begin position="58"/>
        <end position="69"/>
    </location>
</feature>
<keyword evidence="4" id="KW-1134">Transmembrane beta strand</keyword>
<comment type="subcellular location">
    <subcellularLocation>
        <location evidence="1">Cell outer membrane</location>
    </subcellularLocation>
</comment>
<accession>A0A239J7I6</accession>
<evidence type="ECO:0000256" key="2">
    <source>
        <dbReference type="ARBA" id="ARBA00007613"/>
    </source>
</evidence>
<keyword evidence="7" id="KW-0998">Cell outer membrane</keyword>
<dbReference type="InterPro" id="IPR003423">
    <property type="entry name" value="OMP_efflux"/>
</dbReference>
<dbReference type="AlphaFoldDB" id="A0A239J7I6"/>
<feature type="region of interest" description="Disordered" evidence="8">
    <location>
        <begin position="193"/>
        <end position="219"/>
    </location>
</feature>
<evidence type="ECO:0000256" key="5">
    <source>
        <dbReference type="ARBA" id="ARBA00022692"/>
    </source>
</evidence>
<dbReference type="GO" id="GO:0009279">
    <property type="term" value="C:cell outer membrane"/>
    <property type="evidence" value="ECO:0007669"/>
    <property type="project" value="UniProtKB-SubCell"/>
</dbReference>
<evidence type="ECO:0000313" key="9">
    <source>
        <dbReference type="EMBL" id="SNT01458.1"/>
    </source>
</evidence>
<name>A0A239J7I6_9BACT</name>
<evidence type="ECO:0000256" key="3">
    <source>
        <dbReference type="ARBA" id="ARBA00022448"/>
    </source>
</evidence>
<dbReference type="GO" id="GO:0015562">
    <property type="term" value="F:efflux transmembrane transporter activity"/>
    <property type="evidence" value="ECO:0007669"/>
    <property type="project" value="InterPro"/>
</dbReference>
<comment type="similarity">
    <text evidence="2">Belongs to the outer membrane factor (OMF) (TC 1.B.17) family.</text>
</comment>
<organism evidence="9 10">
    <name type="scientific">Granulicella rosea</name>
    <dbReference type="NCBI Taxonomy" id="474952"/>
    <lineage>
        <taxon>Bacteria</taxon>
        <taxon>Pseudomonadati</taxon>
        <taxon>Acidobacteriota</taxon>
        <taxon>Terriglobia</taxon>
        <taxon>Terriglobales</taxon>
        <taxon>Acidobacteriaceae</taxon>
        <taxon>Granulicella</taxon>
    </lineage>
</organism>
<evidence type="ECO:0000313" key="10">
    <source>
        <dbReference type="Proteomes" id="UP000198356"/>
    </source>
</evidence>
<dbReference type="Gene3D" id="1.20.1600.10">
    <property type="entry name" value="Outer membrane efflux proteins (OEP)"/>
    <property type="match status" value="1"/>
</dbReference>
<keyword evidence="5" id="KW-0812">Transmembrane</keyword>
<evidence type="ECO:0000256" key="6">
    <source>
        <dbReference type="ARBA" id="ARBA00023136"/>
    </source>
</evidence>
<evidence type="ECO:0000256" key="1">
    <source>
        <dbReference type="ARBA" id="ARBA00004442"/>
    </source>
</evidence>
<evidence type="ECO:0000256" key="7">
    <source>
        <dbReference type="ARBA" id="ARBA00023237"/>
    </source>
</evidence>
<dbReference type="PANTHER" id="PTHR30026:SF23">
    <property type="entry name" value="TO APRF-PUTATIVE OUTER MEMBRANE EFFLUX PROTEIN OR SECRETED ALKALINE PHOSPHATASE-RELATED"/>
    <property type="match status" value="1"/>
</dbReference>
<dbReference type="Pfam" id="PF02321">
    <property type="entry name" value="OEP"/>
    <property type="match status" value="1"/>
</dbReference>
<dbReference type="EMBL" id="FZOU01000003">
    <property type="protein sequence ID" value="SNT01458.1"/>
    <property type="molecule type" value="Genomic_DNA"/>
</dbReference>